<evidence type="ECO:0000313" key="3">
    <source>
        <dbReference type="EMBL" id="ODO05203.1"/>
    </source>
</evidence>
<dbReference type="OrthoDB" id="4080456at2759"/>
<dbReference type="InterPro" id="IPR052772">
    <property type="entry name" value="Endo/PolyKinase_Domain-Protein"/>
</dbReference>
<feature type="domain" description="Smr" evidence="2">
    <location>
        <begin position="639"/>
        <end position="723"/>
    </location>
</feature>
<dbReference type="InterPro" id="IPR036063">
    <property type="entry name" value="Smr_dom_sf"/>
</dbReference>
<dbReference type="Gene3D" id="3.30.1370.110">
    <property type="match status" value="1"/>
</dbReference>
<sequence>MPALDPSSVVAVLSVDFQSLDEPLISSIVFDYAPEELADKLDEIRDQLGILEASMVPDTGELGDALEESWGGNRQSASKELAEDLADLDERVGRMNVAWDNEQSGDSTSTGSWNTKTKSSTLGSWSQSTSESQDREIGEGASDWGSDASFDTEIGLLKVLFPNMPVTEVEEALATQAGLEAAIDYLLSIDLIRQDDEHGWPGEPLDREEEPFVPVIPKAKKKKKGKGHGSTASTSSSSMSINVVPSGGTNKGANPFTKTKLRPPTSMAYSFSIAPSQPRPNRGAKSPHSSAFSIATFLRDCVPSQPVDHFLDFFTNSEYATVYSSARASLEALPKHPASPSSPSTDKQYIETRTVLEAMYDVDLGGFNNPWNVSVEEREKFNDLAVCIKVSGLDVSRIIDLMDFLQSLREFQAQEDKAEFVGEQYDAGDLPSDDTRGEDGQESGKDANWAKPPVIAPKLAKSVLPGPVARPPPKTAKARKERHIPGAVPSNVPNATDDFGVASPSPGLIRLAPAGGIHPENWQTAAGEKKAKAKHSAISASARPTVQSQGTEYNNSVRQVQIERAKQMTAIRAAGRSFVSGNKAMKRSVMGHYAREAREAGDRIRAIELRNAHQAVAIQHSNSARPTTRNGDRNRNRVIDLHHLYVHEAVAVALENVGKWWTEEKQLRSQRTGAHGRMMIIVGAGNHSVNKVAVIGPAVGKALDEDGWKVNKGETGRGYLLVHGRK</sequence>
<feature type="region of interest" description="Disordered" evidence="1">
    <location>
        <begin position="463"/>
        <end position="497"/>
    </location>
</feature>
<feature type="compositionally biased region" description="Polar residues" evidence="1">
    <location>
        <begin position="241"/>
        <end position="252"/>
    </location>
</feature>
<feature type="region of interest" description="Disordered" evidence="1">
    <location>
        <begin position="420"/>
        <end position="450"/>
    </location>
</feature>
<dbReference type="PROSITE" id="PS50828">
    <property type="entry name" value="SMR"/>
    <property type="match status" value="1"/>
</dbReference>
<dbReference type="GO" id="GO:0004519">
    <property type="term" value="F:endonuclease activity"/>
    <property type="evidence" value="ECO:0007669"/>
    <property type="project" value="TreeGrafter"/>
</dbReference>
<proteinExistence type="predicted"/>
<feature type="compositionally biased region" description="Basic and acidic residues" evidence="1">
    <location>
        <begin position="433"/>
        <end position="445"/>
    </location>
</feature>
<dbReference type="InterPro" id="IPR002625">
    <property type="entry name" value="Smr_dom"/>
</dbReference>
<dbReference type="PANTHER" id="PTHR46535">
    <property type="entry name" value="NEDD4-BINDING PROTEIN 2"/>
    <property type="match status" value="1"/>
</dbReference>
<evidence type="ECO:0000256" key="1">
    <source>
        <dbReference type="SAM" id="MobiDB-lite"/>
    </source>
</evidence>
<feature type="region of interest" description="Disordered" evidence="1">
    <location>
        <begin position="96"/>
        <end position="146"/>
    </location>
</feature>
<dbReference type="PANTHER" id="PTHR46535:SF1">
    <property type="entry name" value="NEDD4-BINDING PROTEIN 2"/>
    <property type="match status" value="1"/>
</dbReference>
<protein>
    <recommendedName>
        <fullName evidence="2">Smr domain-containing protein</fullName>
    </recommendedName>
</protein>
<organism evidence="3 4">
    <name type="scientific">Cryptococcus wingfieldii CBS 7118</name>
    <dbReference type="NCBI Taxonomy" id="1295528"/>
    <lineage>
        <taxon>Eukaryota</taxon>
        <taxon>Fungi</taxon>
        <taxon>Dikarya</taxon>
        <taxon>Basidiomycota</taxon>
        <taxon>Agaricomycotina</taxon>
        <taxon>Tremellomycetes</taxon>
        <taxon>Tremellales</taxon>
        <taxon>Cryptococcaceae</taxon>
        <taxon>Cryptococcus</taxon>
    </lineage>
</organism>
<evidence type="ECO:0000313" key="4">
    <source>
        <dbReference type="Proteomes" id="UP000094819"/>
    </source>
</evidence>
<dbReference type="EMBL" id="AWGH01000004">
    <property type="protein sequence ID" value="ODO05203.1"/>
    <property type="molecule type" value="Genomic_DNA"/>
</dbReference>
<dbReference type="SUPFAM" id="SSF160443">
    <property type="entry name" value="SMR domain-like"/>
    <property type="match status" value="1"/>
</dbReference>
<evidence type="ECO:0000259" key="2">
    <source>
        <dbReference type="PROSITE" id="PS50828"/>
    </source>
</evidence>
<dbReference type="GO" id="GO:0005634">
    <property type="term" value="C:nucleus"/>
    <property type="evidence" value="ECO:0007669"/>
    <property type="project" value="TreeGrafter"/>
</dbReference>
<reference evidence="3 4" key="1">
    <citation type="submission" date="2016-06" db="EMBL/GenBank/DDBJ databases">
        <title>Evolution of pathogenesis and genome organization in the Tremellales.</title>
        <authorList>
            <person name="Cuomo C."/>
            <person name="Litvintseva A."/>
            <person name="Heitman J."/>
            <person name="Chen Y."/>
            <person name="Sun S."/>
            <person name="Springer D."/>
            <person name="Dromer F."/>
            <person name="Young S."/>
            <person name="Zeng Q."/>
            <person name="Chapman S."/>
            <person name="Gujja S."/>
            <person name="Saif S."/>
            <person name="Birren B."/>
        </authorList>
    </citation>
    <scope>NUCLEOTIDE SEQUENCE [LARGE SCALE GENOMIC DNA]</scope>
    <source>
        <strain evidence="3 4">CBS 7118</strain>
    </source>
</reference>
<accession>A0A1E3JWM6</accession>
<feature type="region of interest" description="Disordered" evidence="1">
    <location>
        <begin position="219"/>
        <end position="260"/>
    </location>
</feature>
<keyword evidence="4" id="KW-1185">Reference proteome</keyword>
<dbReference type="GeneID" id="30191105"/>
<feature type="compositionally biased region" description="Low complexity" evidence="1">
    <location>
        <begin position="229"/>
        <end position="240"/>
    </location>
</feature>
<dbReference type="RefSeq" id="XP_019033858.1">
    <property type="nucleotide sequence ID" value="XM_019174051.1"/>
</dbReference>
<gene>
    <name evidence="3" type="ORF">L198_01892</name>
</gene>
<feature type="compositionally biased region" description="Low complexity" evidence="1">
    <location>
        <begin position="117"/>
        <end position="131"/>
    </location>
</feature>
<dbReference type="Proteomes" id="UP000094819">
    <property type="component" value="Unassembled WGS sequence"/>
</dbReference>
<name>A0A1E3JWM6_9TREE</name>
<feature type="compositionally biased region" description="Polar residues" evidence="1">
    <location>
        <begin position="101"/>
        <end position="116"/>
    </location>
</feature>
<dbReference type="CDD" id="cd14279">
    <property type="entry name" value="CUE"/>
    <property type="match status" value="1"/>
</dbReference>
<dbReference type="AlphaFoldDB" id="A0A1E3JWM6"/>
<comment type="caution">
    <text evidence="3">The sequence shown here is derived from an EMBL/GenBank/DDBJ whole genome shotgun (WGS) entry which is preliminary data.</text>
</comment>